<dbReference type="OrthoDB" id="9796712at2"/>
<evidence type="ECO:0000256" key="3">
    <source>
        <dbReference type="HAMAP-Rule" id="MF_00272"/>
    </source>
</evidence>
<dbReference type="PROSITE" id="PS50968">
    <property type="entry name" value="BIOTINYL_LIPOYL"/>
    <property type="match status" value="1"/>
</dbReference>
<dbReference type="GO" id="GO:0005737">
    <property type="term" value="C:cytoplasm"/>
    <property type="evidence" value="ECO:0007669"/>
    <property type="project" value="TreeGrafter"/>
</dbReference>
<comment type="subunit">
    <text evidence="3">The glycine cleavage system is composed of four proteins: P, T, L and H.</text>
</comment>
<comment type="similarity">
    <text evidence="1 3">Belongs to the GcvH family.</text>
</comment>
<evidence type="ECO:0000313" key="7">
    <source>
        <dbReference type="Proteomes" id="UP000267017"/>
    </source>
</evidence>
<dbReference type="PROSITE" id="PS00189">
    <property type="entry name" value="LIPOYL"/>
    <property type="match status" value="1"/>
</dbReference>
<evidence type="ECO:0000313" key="6">
    <source>
        <dbReference type="EMBL" id="RRJ66272.1"/>
    </source>
</evidence>
<dbReference type="CDD" id="cd06848">
    <property type="entry name" value="GCS_H"/>
    <property type="match status" value="1"/>
</dbReference>
<dbReference type="EMBL" id="RRCN01000001">
    <property type="protein sequence ID" value="RRJ66272.1"/>
    <property type="molecule type" value="Genomic_DNA"/>
</dbReference>
<dbReference type="InterPro" id="IPR003016">
    <property type="entry name" value="2-oxoA_DH_lipoyl-BS"/>
</dbReference>
<dbReference type="AlphaFoldDB" id="A0A3P3U7C0"/>
<sequence>MSLSANIRENLWYSDEHEWVLDLGDGTVKIGISDVAQHRLGDIVFVELPDLGTEVEAQDGIGTIESVKTVADLFTPVSGTVLEINGELEAAPELVNEEPYDGGWMVRIQLHEDPAAAFSKLMDAKAYAEFLER</sequence>
<dbReference type="PANTHER" id="PTHR11715">
    <property type="entry name" value="GLYCINE CLEAVAGE SYSTEM H PROTEIN"/>
    <property type="match status" value="1"/>
</dbReference>
<feature type="modified residue" description="N6-lipoyllysine" evidence="3 4">
    <location>
        <position position="68"/>
    </location>
</feature>
<dbReference type="GO" id="GO:0019464">
    <property type="term" value="P:glycine decarboxylation via glycine cleavage system"/>
    <property type="evidence" value="ECO:0007669"/>
    <property type="project" value="UniProtKB-UniRule"/>
</dbReference>
<evidence type="ECO:0000256" key="1">
    <source>
        <dbReference type="ARBA" id="ARBA00009249"/>
    </source>
</evidence>
<comment type="caution">
    <text evidence="6">The sequence shown here is derived from an EMBL/GenBank/DDBJ whole genome shotgun (WGS) entry which is preliminary data.</text>
</comment>
<evidence type="ECO:0000256" key="4">
    <source>
        <dbReference type="PIRSR" id="PIRSR617453-50"/>
    </source>
</evidence>
<dbReference type="InterPro" id="IPR033753">
    <property type="entry name" value="GCV_H/Fam206"/>
</dbReference>
<dbReference type="NCBIfam" id="TIGR00527">
    <property type="entry name" value="gcvH"/>
    <property type="match status" value="1"/>
</dbReference>
<dbReference type="PANTHER" id="PTHR11715:SF3">
    <property type="entry name" value="GLYCINE CLEAVAGE SYSTEM H PROTEIN-RELATED"/>
    <property type="match status" value="1"/>
</dbReference>
<dbReference type="GO" id="GO:0005960">
    <property type="term" value="C:glycine cleavage complex"/>
    <property type="evidence" value="ECO:0007669"/>
    <property type="project" value="InterPro"/>
</dbReference>
<keyword evidence="2 3" id="KW-0450">Lipoyl</keyword>
<dbReference type="Gene3D" id="2.40.50.100">
    <property type="match status" value="1"/>
</dbReference>
<dbReference type="Pfam" id="PF01597">
    <property type="entry name" value="GCV_H"/>
    <property type="match status" value="1"/>
</dbReference>
<comment type="cofactor">
    <cofactor evidence="3">
        <name>(R)-lipoate</name>
        <dbReference type="ChEBI" id="CHEBI:83088"/>
    </cofactor>
    <text evidence="3">Binds 1 lipoyl cofactor covalently.</text>
</comment>
<evidence type="ECO:0000259" key="5">
    <source>
        <dbReference type="PROSITE" id="PS50968"/>
    </source>
</evidence>
<dbReference type="Proteomes" id="UP000267017">
    <property type="component" value="Unassembled WGS sequence"/>
</dbReference>
<proteinExistence type="inferred from homology"/>
<reference evidence="6 7" key="1">
    <citation type="submission" date="2018-11" db="EMBL/GenBank/DDBJ databases">
        <title>Genome sequencing of Paenibacillus sp. KCOM 3021 (= ChDC PVNT-B20).</title>
        <authorList>
            <person name="Kook J.-K."/>
            <person name="Park S.-N."/>
            <person name="Lim Y.K."/>
        </authorList>
    </citation>
    <scope>NUCLEOTIDE SEQUENCE [LARGE SCALE GENOMIC DNA]</scope>
    <source>
        <strain evidence="6 7">KCOM 3021</strain>
    </source>
</reference>
<feature type="domain" description="Lipoyl-binding" evidence="5">
    <location>
        <begin position="27"/>
        <end position="109"/>
    </location>
</feature>
<accession>A0A3P3U7C0</accession>
<dbReference type="InterPro" id="IPR002930">
    <property type="entry name" value="GCV_H"/>
</dbReference>
<gene>
    <name evidence="3 6" type="primary">gcvH</name>
    <name evidence="6" type="ORF">EHV15_27655</name>
</gene>
<dbReference type="InterPro" id="IPR000089">
    <property type="entry name" value="Biotin_lipoyl"/>
</dbReference>
<name>A0A3P3U7C0_9BACL</name>
<dbReference type="GO" id="GO:0009249">
    <property type="term" value="P:protein lipoylation"/>
    <property type="evidence" value="ECO:0007669"/>
    <property type="project" value="UniProtKB-UniRule"/>
</dbReference>
<dbReference type="InterPro" id="IPR017453">
    <property type="entry name" value="GCV_H_sub"/>
</dbReference>
<evidence type="ECO:0000256" key="2">
    <source>
        <dbReference type="ARBA" id="ARBA00022823"/>
    </source>
</evidence>
<dbReference type="SUPFAM" id="SSF51230">
    <property type="entry name" value="Single hybrid motif"/>
    <property type="match status" value="1"/>
</dbReference>
<organism evidence="6 7">
    <name type="scientific">Paenibacillus oralis</name>
    <dbReference type="NCBI Taxonomy" id="2490856"/>
    <lineage>
        <taxon>Bacteria</taxon>
        <taxon>Bacillati</taxon>
        <taxon>Bacillota</taxon>
        <taxon>Bacilli</taxon>
        <taxon>Bacillales</taxon>
        <taxon>Paenibacillaceae</taxon>
        <taxon>Paenibacillus</taxon>
    </lineage>
</organism>
<dbReference type="NCBIfam" id="NF002270">
    <property type="entry name" value="PRK01202.1"/>
    <property type="match status" value="1"/>
</dbReference>
<comment type="function">
    <text evidence="3">Is also involved in protein lipoylation via its role as an octanoyl/lipoyl carrier protein intermediate.</text>
</comment>
<dbReference type="InterPro" id="IPR011053">
    <property type="entry name" value="Single_hybrid_motif"/>
</dbReference>
<comment type="function">
    <text evidence="3">The glycine cleavage system catalyzes the degradation of glycine. The H protein shuttles the methylamine group of glycine from the P protein to the T protein.</text>
</comment>
<dbReference type="HAMAP" id="MF_00272">
    <property type="entry name" value="GcvH"/>
    <property type="match status" value="1"/>
</dbReference>
<protein>
    <recommendedName>
        <fullName evidence="3">Glycine cleavage system H protein</fullName>
    </recommendedName>
    <alternativeName>
        <fullName evidence="3">Octanoyl/lipoyl carrier protein</fullName>
    </alternativeName>
</protein>
<keyword evidence="7" id="KW-1185">Reference proteome</keyword>